<name>X1T701_9ZZZZ</name>
<gene>
    <name evidence="2" type="ORF">S12H4_20491</name>
</gene>
<comment type="caution">
    <text evidence="2">The sequence shown here is derived from an EMBL/GenBank/DDBJ whole genome shotgun (WGS) entry which is preliminary data.</text>
</comment>
<feature type="non-terminal residue" evidence="2">
    <location>
        <position position="1"/>
    </location>
</feature>
<organism evidence="2">
    <name type="scientific">marine sediment metagenome</name>
    <dbReference type="NCBI Taxonomy" id="412755"/>
    <lineage>
        <taxon>unclassified sequences</taxon>
        <taxon>metagenomes</taxon>
        <taxon>ecological metagenomes</taxon>
    </lineage>
</organism>
<sequence length="97" mass="11270">LGILNSKLINWFYANQFTNESKLTVNLSKEYLSQIPIAKASLLQHEEIIHKVNEILSIKEIDYNADTKQTQTEIDQLVYDLYGLTEEEKKIVEEAVR</sequence>
<dbReference type="AlphaFoldDB" id="X1T701"/>
<evidence type="ECO:0000259" key="1">
    <source>
        <dbReference type="Pfam" id="PF12950"/>
    </source>
</evidence>
<dbReference type="InterPro" id="IPR025931">
    <property type="entry name" value="TaqI_C"/>
</dbReference>
<evidence type="ECO:0000313" key="2">
    <source>
        <dbReference type="EMBL" id="GAI75789.1"/>
    </source>
</evidence>
<reference evidence="2" key="1">
    <citation type="journal article" date="2014" name="Front. Microbiol.">
        <title>High frequency of phylogenetically diverse reductive dehalogenase-homologous genes in deep subseafloor sedimentary metagenomes.</title>
        <authorList>
            <person name="Kawai M."/>
            <person name="Futagami T."/>
            <person name="Toyoda A."/>
            <person name="Takaki Y."/>
            <person name="Nishi S."/>
            <person name="Hori S."/>
            <person name="Arai W."/>
            <person name="Tsubouchi T."/>
            <person name="Morono Y."/>
            <person name="Uchiyama I."/>
            <person name="Ito T."/>
            <person name="Fujiyama A."/>
            <person name="Inagaki F."/>
            <person name="Takami H."/>
        </authorList>
    </citation>
    <scope>NUCLEOTIDE SEQUENCE</scope>
    <source>
        <strain evidence="2">Expedition CK06-06</strain>
    </source>
</reference>
<feature type="domain" description="TaqI-like C-terminal specificity" evidence="1">
    <location>
        <begin position="1"/>
        <end position="37"/>
    </location>
</feature>
<proteinExistence type="predicted"/>
<accession>X1T701</accession>
<dbReference type="Pfam" id="PF12950">
    <property type="entry name" value="TaqI_C"/>
    <property type="match status" value="1"/>
</dbReference>
<dbReference type="EMBL" id="BARW01010399">
    <property type="protein sequence ID" value="GAI75789.1"/>
    <property type="molecule type" value="Genomic_DNA"/>
</dbReference>
<protein>
    <recommendedName>
        <fullName evidence="1">TaqI-like C-terminal specificity domain-containing protein</fullName>
    </recommendedName>
</protein>